<dbReference type="HOGENOM" id="CLU_1673499_0_0_1"/>
<evidence type="ECO:0000313" key="1">
    <source>
        <dbReference type="EMBL" id="EGE81731.2"/>
    </source>
</evidence>
<organism evidence="1">
    <name type="scientific">Ajellomyces dermatitidis (strain ATCC 18188 / CBS 674.68)</name>
    <name type="common">Blastomyces dermatitidis</name>
    <dbReference type="NCBI Taxonomy" id="653446"/>
    <lineage>
        <taxon>Eukaryota</taxon>
        <taxon>Fungi</taxon>
        <taxon>Dikarya</taxon>
        <taxon>Ascomycota</taxon>
        <taxon>Pezizomycotina</taxon>
        <taxon>Eurotiomycetes</taxon>
        <taxon>Eurotiomycetidae</taxon>
        <taxon>Onygenales</taxon>
        <taxon>Ajellomycetaceae</taxon>
        <taxon>Blastomyces</taxon>
    </lineage>
</organism>
<sequence length="71" mass="8023">MSRNICVTAVDGPYWPSHHRTASHRRQFQKQFDSAGFRFILMPAVAKNWKRTGKAGCENHSAHARKGAEAN</sequence>
<dbReference type="EMBL" id="GG749428">
    <property type="protein sequence ID" value="EGE81731.2"/>
    <property type="molecule type" value="Genomic_DNA"/>
</dbReference>
<protein>
    <submittedName>
        <fullName evidence="1">Uncharacterized protein</fullName>
    </submittedName>
</protein>
<proteinExistence type="predicted"/>
<name>F2TEU6_AJEDA</name>
<dbReference type="Proteomes" id="UP000007802">
    <property type="component" value="Unassembled WGS sequence"/>
</dbReference>
<dbReference type="AlphaFoldDB" id="F2TEU6"/>
<reference evidence="1" key="1">
    <citation type="submission" date="2010-03" db="EMBL/GenBank/DDBJ databases">
        <title>Annotation of Blastomyces dermatitidis strain ATCC 18188.</title>
        <authorList>
            <consortium name="The Broad Institute Genome Sequencing Platform"/>
            <consortium name="Broad Institute Genome Sequencing Center for Infectious Disease."/>
            <person name="Cuomo C."/>
            <person name="Klein B."/>
            <person name="Sullivan T."/>
            <person name="Heitman J."/>
            <person name="Young S."/>
            <person name="Zeng Q."/>
            <person name="Gargeya S."/>
            <person name="Alvarado L."/>
            <person name="Berlin A.M."/>
            <person name="Chapman S.B."/>
            <person name="Chen Z."/>
            <person name="Freedman E."/>
            <person name="Gellesch M."/>
            <person name="Goldberg J."/>
            <person name="Griggs A."/>
            <person name="Gujja S."/>
            <person name="Heilman E."/>
            <person name="Heiman D."/>
            <person name="Howarth C."/>
            <person name="Mehta T."/>
            <person name="Neiman D."/>
            <person name="Pearson M."/>
            <person name="Roberts A."/>
            <person name="Saif S."/>
            <person name="Shea T."/>
            <person name="Shenoy N."/>
            <person name="Sisk P."/>
            <person name="Stolte C."/>
            <person name="Sykes S."/>
            <person name="White J."/>
            <person name="Yandava C."/>
            <person name="Haas B."/>
            <person name="Nusbaum C."/>
            <person name="Birren B."/>
        </authorList>
    </citation>
    <scope>NUCLEOTIDE SEQUENCE [LARGE SCALE GENOMIC DNA]</scope>
    <source>
        <strain evidence="1">ATCC 18188</strain>
    </source>
</reference>
<gene>
    <name evidence="1" type="ORF">BDDG_04674</name>
</gene>
<accession>F2TEU6</accession>